<dbReference type="EMBL" id="LXQA011348903">
    <property type="protein sequence ID" value="MCI94158.1"/>
    <property type="molecule type" value="Genomic_DNA"/>
</dbReference>
<organism evidence="1 2">
    <name type="scientific">Trifolium medium</name>
    <dbReference type="NCBI Taxonomy" id="97028"/>
    <lineage>
        <taxon>Eukaryota</taxon>
        <taxon>Viridiplantae</taxon>
        <taxon>Streptophyta</taxon>
        <taxon>Embryophyta</taxon>
        <taxon>Tracheophyta</taxon>
        <taxon>Spermatophyta</taxon>
        <taxon>Magnoliopsida</taxon>
        <taxon>eudicotyledons</taxon>
        <taxon>Gunneridae</taxon>
        <taxon>Pentapetalae</taxon>
        <taxon>rosids</taxon>
        <taxon>fabids</taxon>
        <taxon>Fabales</taxon>
        <taxon>Fabaceae</taxon>
        <taxon>Papilionoideae</taxon>
        <taxon>50 kb inversion clade</taxon>
        <taxon>NPAAA clade</taxon>
        <taxon>Hologalegina</taxon>
        <taxon>IRL clade</taxon>
        <taxon>Trifolieae</taxon>
        <taxon>Trifolium</taxon>
    </lineage>
</organism>
<proteinExistence type="predicted"/>
<keyword evidence="2" id="KW-1185">Reference proteome</keyword>
<name>A0A392W0J9_9FABA</name>
<dbReference type="Proteomes" id="UP000265520">
    <property type="component" value="Unassembled WGS sequence"/>
</dbReference>
<feature type="non-terminal residue" evidence="1">
    <location>
        <position position="18"/>
    </location>
</feature>
<sequence length="18" mass="2033">MKASYEEFMVEAQATAAR</sequence>
<accession>A0A392W0J9</accession>
<evidence type="ECO:0000313" key="2">
    <source>
        <dbReference type="Proteomes" id="UP000265520"/>
    </source>
</evidence>
<reference evidence="1 2" key="1">
    <citation type="journal article" date="2018" name="Front. Plant Sci.">
        <title>Red Clover (Trifolium pratense) and Zigzag Clover (T. medium) - A Picture of Genomic Similarities and Differences.</title>
        <authorList>
            <person name="Dluhosova J."/>
            <person name="Istvanek J."/>
            <person name="Nedelnik J."/>
            <person name="Repkova J."/>
        </authorList>
    </citation>
    <scope>NUCLEOTIDE SEQUENCE [LARGE SCALE GENOMIC DNA]</scope>
    <source>
        <strain evidence="2">cv. 10/8</strain>
        <tissue evidence="1">Leaf</tissue>
    </source>
</reference>
<protein>
    <submittedName>
        <fullName evidence="1">Uncharacterized protein</fullName>
    </submittedName>
</protein>
<comment type="caution">
    <text evidence="1">The sequence shown here is derived from an EMBL/GenBank/DDBJ whole genome shotgun (WGS) entry which is preliminary data.</text>
</comment>
<evidence type="ECO:0000313" key="1">
    <source>
        <dbReference type="EMBL" id="MCI94158.1"/>
    </source>
</evidence>
<dbReference type="AlphaFoldDB" id="A0A392W0J9"/>